<protein>
    <submittedName>
        <fullName evidence="11">MotA/TolQ/ExbB proton channel family protein</fullName>
    </submittedName>
</protein>
<gene>
    <name evidence="10" type="ORF">DCO61_04190</name>
    <name evidence="11" type="ORF">LS64_008710</name>
</gene>
<evidence type="ECO:0000256" key="4">
    <source>
        <dbReference type="ARBA" id="ARBA00022989"/>
    </source>
</evidence>
<reference evidence="11 12" key="1">
    <citation type="journal article" date="2014" name="Genome Announc.">
        <title>Draft genome sequences of eight enterohepatic helicobacter species isolated from both laboratory and wild rodents.</title>
        <authorList>
            <person name="Sheh A."/>
            <person name="Shen Z."/>
            <person name="Fox J.G."/>
        </authorList>
    </citation>
    <scope>NUCLEOTIDE SEQUENCE [LARGE SCALE GENOMIC DNA]</scope>
    <source>
        <strain evidence="11 12">MIT 97-6194</strain>
    </source>
</reference>
<sequence length="243" mass="26857">MQNPHEFTFYGLYSNADIVVKNVIWILSLFSILTWCVLICKFYQYYKATKMIKADYDLIKNAISFQNLRDNNALSPISKGFISEINDEITKTNALDSKENSKENSKDSSQNITESSIKSTRNSNLKNRLKIRLETATQGLLAKMRLGVALLASIGSSAPFIGLFGTVWGIMNSFIGIAKSDNASLAVVAPGIAEALFATAFGLVAAIPAVLFYNYLTRLGIAFSHKIDSIITNLYLSVDRELD</sequence>
<evidence type="ECO:0000256" key="5">
    <source>
        <dbReference type="ARBA" id="ARBA00023136"/>
    </source>
</evidence>
<evidence type="ECO:0000259" key="9">
    <source>
        <dbReference type="Pfam" id="PF01618"/>
    </source>
</evidence>
<comment type="similarity">
    <text evidence="6">Belongs to the exbB/tolQ family.</text>
</comment>
<evidence type="ECO:0000256" key="7">
    <source>
        <dbReference type="SAM" id="MobiDB-lite"/>
    </source>
</evidence>
<accession>A0A347W2Z1</accession>
<reference evidence="11 12" key="2">
    <citation type="journal article" date="2016" name="Infect. Immun.">
        <title>Helicobacter saguini, a Novel Helicobacter Isolated from Cotton-Top Tamarins with Ulcerative Colitis, Has Proinflammatory Properties and Induces Typhlocolitis and Dysplasia in Gnotobiotic IL-10-/- Mice.</title>
        <authorList>
            <person name="Shen Z."/>
            <person name="Mannion A."/>
            <person name="Whary M.T."/>
            <person name="Muthupalani S."/>
            <person name="Sheh A."/>
            <person name="Feng Y."/>
            <person name="Gong G."/>
            <person name="Vandamme P."/>
            <person name="Holcombe H.R."/>
            <person name="Paster B.J."/>
            <person name="Fox J.G."/>
        </authorList>
    </citation>
    <scope>NUCLEOTIDE SEQUENCE [LARGE SCALE GENOMIC DNA]</scope>
    <source>
        <strain evidence="11 12">MIT 97-6194</strain>
    </source>
</reference>
<evidence type="ECO:0000256" key="8">
    <source>
        <dbReference type="SAM" id="Phobius"/>
    </source>
</evidence>
<feature type="domain" description="MotA/TolQ/ExbB proton channel" evidence="9">
    <location>
        <begin position="108"/>
        <end position="220"/>
    </location>
</feature>
<feature type="compositionally biased region" description="Polar residues" evidence="7">
    <location>
        <begin position="110"/>
        <end position="120"/>
    </location>
</feature>
<evidence type="ECO:0000256" key="3">
    <source>
        <dbReference type="ARBA" id="ARBA00022692"/>
    </source>
</evidence>
<dbReference type="Proteomes" id="UP000477070">
    <property type="component" value="Unassembled WGS sequence"/>
</dbReference>
<evidence type="ECO:0000256" key="6">
    <source>
        <dbReference type="RuleBase" id="RU004057"/>
    </source>
</evidence>
<dbReference type="EMBL" id="QBIU01000001">
    <property type="protein sequence ID" value="MWV69230.1"/>
    <property type="molecule type" value="Genomic_DNA"/>
</dbReference>
<dbReference type="Pfam" id="PF01618">
    <property type="entry name" value="MotA_ExbB"/>
    <property type="match status" value="1"/>
</dbReference>
<keyword evidence="3 8" id="KW-0812">Transmembrane</keyword>
<dbReference type="PANTHER" id="PTHR30625:SF16">
    <property type="entry name" value="BIOPOLYMER TRANSPORT PROTEIN EXBB"/>
    <property type="match status" value="1"/>
</dbReference>
<keyword evidence="2" id="KW-1003">Cell membrane</keyword>
<evidence type="ECO:0000313" key="11">
    <source>
        <dbReference type="EMBL" id="TLD93310.1"/>
    </source>
</evidence>
<keyword evidence="6" id="KW-0813">Transport</keyword>
<proteinExistence type="inferred from homology"/>
<feature type="transmembrane region" description="Helical" evidence="8">
    <location>
        <begin position="148"/>
        <end position="171"/>
    </location>
</feature>
<dbReference type="InterPro" id="IPR002898">
    <property type="entry name" value="MotA_ExbB_proton_chnl"/>
</dbReference>
<keyword evidence="6" id="KW-0653">Protein transport</keyword>
<evidence type="ECO:0000313" key="13">
    <source>
        <dbReference type="Proteomes" id="UP000477070"/>
    </source>
</evidence>
<comment type="caution">
    <text evidence="11">The sequence shown here is derived from an EMBL/GenBank/DDBJ whole genome shotgun (WGS) entry which is preliminary data.</text>
</comment>
<dbReference type="InterPro" id="IPR050790">
    <property type="entry name" value="ExbB/TolQ_transport"/>
</dbReference>
<evidence type="ECO:0000313" key="12">
    <source>
        <dbReference type="Proteomes" id="UP000029714"/>
    </source>
</evidence>
<keyword evidence="4 8" id="KW-1133">Transmembrane helix</keyword>
<feature type="compositionally biased region" description="Basic and acidic residues" evidence="7">
    <location>
        <begin position="96"/>
        <end position="106"/>
    </location>
</feature>
<dbReference type="GO" id="GO:0017038">
    <property type="term" value="P:protein import"/>
    <property type="evidence" value="ECO:0007669"/>
    <property type="project" value="TreeGrafter"/>
</dbReference>
<comment type="subcellular location">
    <subcellularLocation>
        <location evidence="1">Cell inner membrane</location>
        <topology evidence="1">Multi-pass membrane protein</topology>
    </subcellularLocation>
    <subcellularLocation>
        <location evidence="6">Membrane</location>
        <topology evidence="6">Multi-pass membrane protein</topology>
    </subcellularLocation>
</comment>
<feature type="region of interest" description="Disordered" evidence="7">
    <location>
        <begin position="94"/>
        <end position="120"/>
    </location>
</feature>
<feature type="transmembrane region" description="Helical" evidence="8">
    <location>
        <begin position="23"/>
        <end position="43"/>
    </location>
</feature>
<dbReference type="AlphaFoldDB" id="A0A347W2Z1"/>
<dbReference type="OrthoDB" id="9805133at2"/>
<feature type="transmembrane region" description="Helical" evidence="8">
    <location>
        <begin position="191"/>
        <end position="216"/>
    </location>
</feature>
<keyword evidence="12" id="KW-1185">Reference proteome</keyword>
<keyword evidence="5 8" id="KW-0472">Membrane</keyword>
<dbReference type="EMBL" id="JRMP02000014">
    <property type="protein sequence ID" value="TLD93310.1"/>
    <property type="molecule type" value="Genomic_DNA"/>
</dbReference>
<dbReference type="PANTHER" id="PTHR30625">
    <property type="entry name" value="PROTEIN TOLQ"/>
    <property type="match status" value="1"/>
</dbReference>
<dbReference type="GO" id="GO:0005886">
    <property type="term" value="C:plasma membrane"/>
    <property type="evidence" value="ECO:0007669"/>
    <property type="project" value="UniProtKB-SubCell"/>
</dbReference>
<evidence type="ECO:0000256" key="2">
    <source>
        <dbReference type="ARBA" id="ARBA00022475"/>
    </source>
</evidence>
<evidence type="ECO:0000313" key="10">
    <source>
        <dbReference type="EMBL" id="MWV69230.1"/>
    </source>
</evidence>
<dbReference type="STRING" id="1548018.LS64_09125"/>
<reference evidence="11" key="3">
    <citation type="submission" date="2018-04" db="EMBL/GenBank/DDBJ databases">
        <authorList>
            <person name="Sheh A."/>
            <person name="Shen Z."/>
            <person name="Mannion A.J."/>
            <person name="Fox J.G."/>
        </authorList>
    </citation>
    <scope>NUCLEOTIDE SEQUENCE</scope>
    <source>
        <strain evidence="11">MIT 97-6194</strain>
    </source>
</reference>
<organism evidence="11 12">
    <name type="scientific">Helicobacter saguini</name>
    <dbReference type="NCBI Taxonomy" id="1548018"/>
    <lineage>
        <taxon>Bacteria</taxon>
        <taxon>Pseudomonadati</taxon>
        <taxon>Campylobacterota</taxon>
        <taxon>Epsilonproteobacteria</taxon>
        <taxon>Campylobacterales</taxon>
        <taxon>Helicobacteraceae</taxon>
        <taxon>Helicobacter</taxon>
    </lineage>
</organism>
<evidence type="ECO:0000256" key="1">
    <source>
        <dbReference type="ARBA" id="ARBA00004429"/>
    </source>
</evidence>
<dbReference type="Proteomes" id="UP000029714">
    <property type="component" value="Unassembled WGS sequence"/>
</dbReference>
<reference evidence="10 13" key="4">
    <citation type="submission" date="2019-12" db="EMBL/GenBank/DDBJ databases">
        <title>Multi-Generational Helicobacter saguini Isolates.</title>
        <authorList>
            <person name="Mannion A."/>
            <person name="Shen Z."/>
            <person name="Fox J.G."/>
        </authorList>
    </citation>
    <scope>NUCLEOTIDE SEQUENCE [LARGE SCALE GENOMIC DNA]</scope>
    <source>
        <strain evidence="10">16-048</strain>
        <strain evidence="13">16-048 (F4)</strain>
    </source>
</reference>
<name>A0A347W2Z1_9HELI</name>